<gene>
    <name evidence="1" type="ORF">Krac_2823</name>
</gene>
<organism evidence="1 2">
    <name type="scientific">Ktedonobacter racemifer DSM 44963</name>
    <dbReference type="NCBI Taxonomy" id="485913"/>
    <lineage>
        <taxon>Bacteria</taxon>
        <taxon>Bacillati</taxon>
        <taxon>Chloroflexota</taxon>
        <taxon>Ktedonobacteria</taxon>
        <taxon>Ktedonobacterales</taxon>
        <taxon>Ktedonobacteraceae</taxon>
        <taxon>Ktedonobacter</taxon>
    </lineage>
</organism>
<comment type="caution">
    <text evidence="1">The sequence shown here is derived from an EMBL/GenBank/DDBJ whole genome shotgun (WGS) entry which is preliminary data.</text>
</comment>
<evidence type="ECO:0000313" key="1">
    <source>
        <dbReference type="EMBL" id="EFH82049.1"/>
    </source>
</evidence>
<dbReference type="AlphaFoldDB" id="D6TZQ9"/>
<dbReference type="OrthoDB" id="797104at2"/>
<keyword evidence="2" id="KW-1185">Reference proteome</keyword>
<dbReference type="Pfam" id="PF22075">
    <property type="entry name" value="DUF6939"/>
    <property type="match status" value="1"/>
</dbReference>
<name>D6TZQ9_KTERA</name>
<reference evidence="1 2" key="1">
    <citation type="journal article" date="2011" name="Stand. Genomic Sci.">
        <title>Non-contiguous finished genome sequence and contextual data of the filamentous soil bacterium Ktedonobacter racemifer type strain (SOSP1-21).</title>
        <authorList>
            <person name="Chang Y.J."/>
            <person name="Land M."/>
            <person name="Hauser L."/>
            <person name="Chertkov O."/>
            <person name="Del Rio T.G."/>
            <person name="Nolan M."/>
            <person name="Copeland A."/>
            <person name="Tice H."/>
            <person name="Cheng J.F."/>
            <person name="Lucas S."/>
            <person name="Han C."/>
            <person name="Goodwin L."/>
            <person name="Pitluck S."/>
            <person name="Ivanova N."/>
            <person name="Ovchinikova G."/>
            <person name="Pati A."/>
            <person name="Chen A."/>
            <person name="Palaniappan K."/>
            <person name="Mavromatis K."/>
            <person name="Liolios K."/>
            <person name="Brettin T."/>
            <person name="Fiebig A."/>
            <person name="Rohde M."/>
            <person name="Abt B."/>
            <person name="Goker M."/>
            <person name="Detter J.C."/>
            <person name="Woyke T."/>
            <person name="Bristow J."/>
            <person name="Eisen J.A."/>
            <person name="Markowitz V."/>
            <person name="Hugenholtz P."/>
            <person name="Kyrpides N.C."/>
            <person name="Klenk H.P."/>
            <person name="Lapidus A."/>
        </authorList>
    </citation>
    <scope>NUCLEOTIDE SEQUENCE [LARGE SCALE GENOMIC DNA]</scope>
    <source>
        <strain evidence="2">DSM 44963</strain>
    </source>
</reference>
<evidence type="ECO:0000313" key="2">
    <source>
        <dbReference type="Proteomes" id="UP000004508"/>
    </source>
</evidence>
<dbReference type="EMBL" id="ADVG01000004">
    <property type="protein sequence ID" value="EFH82049.1"/>
    <property type="molecule type" value="Genomic_DNA"/>
</dbReference>
<dbReference type="RefSeq" id="WP_007919845.1">
    <property type="nucleotide sequence ID" value="NZ_ADVG01000004.1"/>
</dbReference>
<protein>
    <submittedName>
        <fullName evidence="1">Uncharacterized protein</fullName>
    </submittedName>
</protein>
<dbReference type="InParanoid" id="D6TZQ9"/>
<dbReference type="eggNOG" id="ENOG502ZV7C">
    <property type="taxonomic scope" value="Bacteria"/>
</dbReference>
<accession>D6TZQ9</accession>
<dbReference type="Proteomes" id="UP000004508">
    <property type="component" value="Unassembled WGS sequence"/>
</dbReference>
<sequence>MPVFVESHRLSGETIKHRHGEVQVIDVTSRGADPWVRFSPFYPHGDIPVPFSPGYTSWSVEGVWQGLKVFEQAGVDVSKFRIANMKGIKRSGRSLGGVLGHREGVDGERLLGYREARSAIYLPTYRWVLEHELQPELETLRQLSAQASVILLDYETNANIDDLRRPLSHAALIKAYLTAPEDPCCANMGMNGALLSWGG</sequence>
<proteinExistence type="predicted"/>
<dbReference type="InterPro" id="IPR054219">
    <property type="entry name" value="DUF6939"/>
</dbReference>